<dbReference type="OMA" id="KERCEWI"/>
<dbReference type="SMART" id="SM00360">
    <property type="entry name" value="RRM"/>
    <property type="match status" value="1"/>
</dbReference>
<feature type="region of interest" description="Disordered" evidence="2">
    <location>
        <begin position="89"/>
        <end position="109"/>
    </location>
</feature>
<evidence type="ECO:0000259" key="3">
    <source>
        <dbReference type="PROSITE" id="PS50102"/>
    </source>
</evidence>
<dbReference type="GO" id="GO:0003729">
    <property type="term" value="F:mRNA binding"/>
    <property type="evidence" value="ECO:0000318"/>
    <property type="project" value="GO_Central"/>
</dbReference>
<gene>
    <name evidence="4" type="ORF">GLYMA_14G119300</name>
</gene>
<dbReference type="PANTHER" id="PTHR34427:SF5">
    <property type="entry name" value="DUF4283 DOMAIN-CONTAINING PROTEIN"/>
    <property type="match status" value="1"/>
</dbReference>
<feature type="domain" description="RRM" evidence="3">
    <location>
        <begin position="11"/>
        <end position="81"/>
    </location>
</feature>
<dbReference type="InterPro" id="IPR000504">
    <property type="entry name" value="RRM_dom"/>
</dbReference>
<protein>
    <recommendedName>
        <fullName evidence="3">RRM domain-containing protein</fullName>
    </recommendedName>
</protein>
<evidence type="ECO:0000313" key="4">
    <source>
        <dbReference type="EMBL" id="KRH15922.1"/>
    </source>
</evidence>
<evidence type="ECO:0000313" key="5">
    <source>
        <dbReference type="EnsemblPlants" id="KRH15922"/>
    </source>
</evidence>
<dbReference type="Proteomes" id="UP000008827">
    <property type="component" value="Chromosome 14"/>
</dbReference>
<feature type="region of interest" description="Disordered" evidence="2">
    <location>
        <begin position="392"/>
        <end position="461"/>
    </location>
</feature>
<dbReference type="HOGENOM" id="CLU_508464_0_0_1"/>
<dbReference type="EMBL" id="CM000847">
    <property type="protein sequence ID" value="KRH15922.1"/>
    <property type="molecule type" value="Genomic_DNA"/>
</dbReference>
<dbReference type="PANTHER" id="PTHR34427">
    <property type="entry name" value="DUF4283 DOMAIN PROTEIN"/>
    <property type="match status" value="1"/>
</dbReference>
<feature type="compositionally biased region" description="Basic and acidic residues" evidence="2">
    <location>
        <begin position="430"/>
        <end position="453"/>
    </location>
</feature>
<dbReference type="EnsemblPlants" id="KRH15922">
    <property type="protein sequence ID" value="KRH15922"/>
    <property type="gene ID" value="GLYMA_14G119300"/>
</dbReference>
<dbReference type="InParanoid" id="K7M769"/>
<reference evidence="5" key="2">
    <citation type="submission" date="2018-02" db="UniProtKB">
        <authorList>
            <consortium name="EnsemblPlants"/>
        </authorList>
    </citation>
    <scope>IDENTIFICATION</scope>
    <source>
        <strain evidence="5">Williams 82</strain>
    </source>
</reference>
<evidence type="ECO:0000256" key="1">
    <source>
        <dbReference type="PROSITE-ProRule" id="PRU00176"/>
    </source>
</evidence>
<name>K7M769_SOYBN</name>
<dbReference type="CDD" id="cd00590">
    <property type="entry name" value="RRM_SF"/>
    <property type="match status" value="1"/>
</dbReference>
<dbReference type="InterPro" id="IPR035979">
    <property type="entry name" value="RBD_domain_sf"/>
</dbReference>
<dbReference type="InterPro" id="IPR012677">
    <property type="entry name" value="Nucleotide-bd_a/b_plait_sf"/>
</dbReference>
<dbReference type="PROSITE" id="PS50102">
    <property type="entry name" value="RRM"/>
    <property type="match status" value="1"/>
</dbReference>
<evidence type="ECO:0000313" key="6">
    <source>
        <dbReference type="Proteomes" id="UP000008827"/>
    </source>
</evidence>
<feature type="region of interest" description="Disordered" evidence="2">
    <location>
        <begin position="334"/>
        <end position="353"/>
    </location>
</feature>
<organism evidence="4">
    <name type="scientific">Glycine max</name>
    <name type="common">Soybean</name>
    <name type="synonym">Glycine hispida</name>
    <dbReference type="NCBI Taxonomy" id="3847"/>
    <lineage>
        <taxon>Eukaryota</taxon>
        <taxon>Viridiplantae</taxon>
        <taxon>Streptophyta</taxon>
        <taxon>Embryophyta</taxon>
        <taxon>Tracheophyta</taxon>
        <taxon>Spermatophyta</taxon>
        <taxon>Magnoliopsida</taxon>
        <taxon>eudicotyledons</taxon>
        <taxon>Gunneridae</taxon>
        <taxon>Pentapetalae</taxon>
        <taxon>rosids</taxon>
        <taxon>fabids</taxon>
        <taxon>Fabales</taxon>
        <taxon>Fabaceae</taxon>
        <taxon>Papilionoideae</taxon>
        <taxon>50 kb inversion clade</taxon>
        <taxon>NPAAA clade</taxon>
        <taxon>indigoferoid/millettioid clade</taxon>
        <taxon>Phaseoleae</taxon>
        <taxon>Glycine</taxon>
        <taxon>Glycine subgen. Soja</taxon>
    </lineage>
</organism>
<dbReference type="Pfam" id="PF00076">
    <property type="entry name" value="RRM_1"/>
    <property type="match status" value="1"/>
</dbReference>
<accession>K7M769</accession>
<dbReference type="GO" id="GO:0000381">
    <property type="term" value="P:regulation of alternative mRNA splicing, via spliceosome"/>
    <property type="evidence" value="ECO:0000318"/>
    <property type="project" value="GO_Central"/>
</dbReference>
<dbReference type="PaxDb" id="3847-GLYMA14G27316.1"/>
<dbReference type="SUPFAM" id="SSF54928">
    <property type="entry name" value="RNA-binding domain, RBD"/>
    <property type="match status" value="1"/>
</dbReference>
<dbReference type="GO" id="GO:0016607">
    <property type="term" value="C:nuclear speck"/>
    <property type="evidence" value="ECO:0000318"/>
    <property type="project" value="GO_Central"/>
</dbReference>
<dbReference type="Gramene" id="KRH15922">
    <property type="protein sequence ID" value="KRH15922"/>
    <property type="gene ID" value="GLYMA_14G119300"/>
</dbReference>
<dbReference type="SMR" id="K7M769"/>
<dbReference type="Gene3D" id="3.30.70.330">
    <property type="match status" value="1"/>
</dbReference>
<sequence>MDYGEEERERFPEDVQEAELWTHFKKWGDVREIFISKQRNKGGRRYGFVRFKGVSDVSRLERQLDNTIIGGLKLHVNIPKYARGKLEKGKINHRRQGISQKKNEGTKAIPTTTSHITAPTRTYAEILATHSRNAGQRKNTATAQVRQGGSHSSVQLDIPKEEDKWYKDAWVGRLKKLEIFERLEDEIVWILGSDMRPIYLGDNKVILLGLPDAKAEELNTEEIDKGTSLFYSLERWKPETRPGNRLVWMHCWGIPIAAWDIRYIRKIVATVGDLVDVDDEVEELRRLNRARVLIRTPWSPTIHHSVTVDIHGVSSVVYMVEETSTEEGLYERRRRHTLSPSNEISSDDSGLDTPISRLSDLSTRLTAEEHTGGCFDPRSDRVSSGCIGINGPLGKDPYGPTLEDPMKNGTKRNQTGVAPDPLSELPACSSEKETCNQQDTDKADTKLESDVSRRGRKGSTEGILQENKRACANAQNEEGIKCPPETRHLYFKTPLAPATVSIGPENNIGLTSDVIEAEPQGCSANNHQHQQETGSA</sequence>
<evidence type="ECO:0000256" key="2">
    <source>
        <dbReference type="SAM" id="MobiDB-lite"/>
    </source>
</evidence>
<keyword evidence="6" id="KW-1185">Reference proteome</keyword>
<keyword evidence="1" id="KW-0694">RNA-binding</keyword>
<proteinExistence type="predicted"/>
<dbReference type="AlphaFoldDB" id="K7M769"/>
<reference evidence="4" key="3">
    <citation type="submission" date="2018-07" db="EMBL/GenBank/DDBJ databases">
        <title>WGS assembly of Glycine max.</title>
        <authorList>
            <person name="Schmutz J."/>
            <person name="Cannon S."/>
            <person name="Schlueter J."/>
            <person name="Ma J."/>
            <person name="Mitros T."/>
            <person name="Nelson W."/>
            <person name="Hyten D."/>
            <person name="Song Q."/>
            <person name="Thelen J."/>
            <person name="Cheng J."/>
            <person name="Xu D."/>
            <person name="Hellsten U."/>
            <person name="May G."/>
            <person name="Yu Y."/>
            <person name="Sakurai T."/>
            <person name="Umezawa T."/>
            <person name="Bhattacharyya M."/>
            <person name="Sandhu D."/>
            <person name="Valliyodan B."/>
            <person name="Lindquist E."/>
            <person name="Peto M."/>
            <person name="Grant D."/>
            <person name="Shu S."/>
            <person name="Goodstein D."/>
            <person name="Barry K."/>
            <person name="Futrell-Griggs M."/>
            <person name="Abernathy B."/>
            <person name="Du J."/>
            <person name="Tian Z."/>
            <person name="Zhu L."/>
            <person name="Gill N."/>
            <person name="Joshi T."/>
            <person name="Libault M."/>
            <person name="Sethuraman A."/>
            <person name="Zhang X."/>
            <person name="Shinozaki K."/>
            <person name="Nguyen H."/>
            <person name="Wing R."/>
            <person name="Cregan P."/>
            <person name="Specht J."/>
            <person name="Grimwood J."/>
            <person name="Rokhsar D."/>
            <person name="Stacey G."/>
            <person name="Shoemaker R."/>
            <person name="Jackson S."/>
        </authorList>
    </citation>
    <scope>NUCLEOTIDE SEQUENCE</scope>
    <source>
        <tissue evidence="4">Callus</tissue>
    </source>
</reference>
<reference evidence="4 5" key="1">
    <citation type="journal article" date="2010" name="Nature">
        <title>Genome sequence of the palaeopolyploid soybean.</title>
        <authorList>
            <person name="Schmutz J."/>
            <person name="Cannon S.B."/>
            <person name="Schlueter J."/>
            <person name="Ma J."/>
            <person name="Mitros T."/>
            <person name="Nelson W."/>
            <person name="Hyten D.L."/>
            <person name="Song Q."/>
            <person name="Thelen J.J."/>
            <person name="Cheng J."/>
            <person name="Xu D."/>
            <person name="Hellsten U."/>
            <person name="May G.D."/>
            <person name="Yu Y."/>
            <person name="Sakurai T."/>
            <person name="Umezawa T."/>
            <person name="Bhattacharyya M.K."/>
            <person name="Sandhu D."/>
            <person name="Valliyodan B."/>
            <person name="Lindquist E."/>
            <person name="Peto M."/>
            <person name="Grant D."/>
            <person name="Shu S."/>
            <person name="Goodstein D."/>
            <person name="Barry K."/>
            <person name="Futrell-Griggs M."/>
            <person name="Abernathy B."/>
            <person name="Du J."/>
            <person name="Tian Z."/>
            <person name="Zhu L."/>
            <person name="Gill N."/>
            <person name="Joshi T."/>
            <person name="Libault M."/>
            <person name="Sethuraman A."/>
            <person name="Zhang X.-C."/>
            <person name="Shinozaki K."/>
            <person name="Nguyen H.T."/>
            <person name="Wing R.A."/>
            <person name="Cregan P."/>
            <person name="Specht J."/>
            <person name="Grimwood J."/>
            <person name="Rokhsar D."/>
            <person name="Stacey G."/>
            <person name="Shoemaker R.C."/>
            <person name="Jackson S.A."/>
        </authorList>
    </citation>
    <scope>NUCLEOTIDE SEQUENCE</scope>
    <source>
        <strain evidence="5">cv. Williams 82</strain>
        <tissue evidence="4">Callus</tissue>
    </source>
</reference>